<evidence type="ECO:0000259" key="1">
    <source>
        <dbReference type="PROSITE" id="PS50883"/>
    </source>
</evidence>
<dbReference type="SMART" id="SM00052">
    <property type="entry name" value="EAL"/>
    <property type="match status" value="1"/>
</dbReference>
<dbReference type="InterPro" id="IPR035919">
    <property type="entry name" value="EAL_sf"/>
</dbReference>
<accession>A0A1H2RQN6</accession>
<evidence type="ECO:0000313" key="3">
    <source>
        <dbReference type="Proteomes" id="UP000183076"/>
    </source>
</evidence>
<dbReference type="CDD" id="cd01948">
    <property type="entry name" value="EAL"/>
    <property type="match status" value="1"/>
</dbReference>
<dbReference type="RefSeq" id="WP_037966077.1">
    <property type="nucleotide sequence ID" value="NZ_BSKR01000001.1"/>
</dbReference>
<protein>
    <submittedName>
        <fullName evidence="2">EAL domain, c-di-GMP-specific phosphodiesterase class I (Or its enzymatically inactive variant)</fullName>
    </submittedName>
</protein>
<dbReference type="InterPro" id="IPR001633">
    <property type="entry name" value="EAL_dom"/>
</dbReference>
<reference evidence="3" key="1">
    <citation type="submission" date="2016-10" db="EMBL/GenBank/DDBJ databases">
        <authorList>
            <person name="Varghese N."/>
            <person name="Submissions S."/>
        </authorList>
    </citation>
    <scope>NUCLEOTIDE SEQUENCE [LARGE SCALE GENOMIC DNA]</scope>
    <source>
        <strain evidence="3">DSM 10014</strain>
    </source>
</reference>
<dbReference type="PANTHER" id="PTHR33121">
    <property type="entry name" value="CYCLIC DI-GMP PHOSPHODIESTERASE PDEF"/>
    <property type="match status" value="1"/>
</dbReference>
<dbReference type="STRING" id="60137.SAMN04488041_101569"/>
<sequence length="280" mass="31182">MEDISPHPLADLPEGTKNPLDYALTQRDGSTLAMVRAAVAHNQTLMAYQPVMRDADDPKIAFYEGFIRILDPTGRVIPAREFMPVVEKTQLGREIDVLSLNAGLAALSENKGLRLSINMSARSIGYAGWTTLLNRWLSRDGTIGERLILEISEKSAMQMPELVASFMDQLQTRGVCFALDNFGSDYIAIRYLKEMFFDILKIDGQFARGVSDHPDNRAIVSIMVSIARNFDMITVAEQVENQDDASLLLALGVDCQQGFLYGAPTTQPYWQSTPEERKNA</sequence>
<dbReference type="GeneID" id="94019885"/>
<feature type="domain" description="EAL" evidence="1">
    <location>
        <begin position="28"/>
        <end position="278"/>
    </location>
</feature>
<dbReference type="Proteomes" id="UP000183076">
    <property type="component" value="Unassembled WGS sequence"/>
</dbReference>
<gene>
    <name evidence="2" type="ORF">SAMN04488041_101569</name>
</gene>
<dbReference type="PANTHER" id="PTHR33121:SF79">
    <property type="entry name" value="CYCLIC DI-GMP PHOSPHODIESTERASE PDED-RELATED"/>
    <property type="match status" value="1"/>
</dbReference>
<evidence type="ECO:0000313" key="2">
    <source>
        <dbReference type="EMBL" id="SDW20939.1"/>
    </source>
</evidence>
<dbReference type="Gene3D" id="3.20.20.450">
    <property type="entry name" value="EAL domain"/>
    <property type="match status" value="1"/>
</dbReference>
<dbReference type="InterPro" id="IPR050706">
    <property type="entry name" value="Cyclic-di-GMP_PDE-like"/>
</dbReference>
<dbReference type="GO" id="GO:0071111">
    <property type="term" value="F:cyclic-guanylate-specific phosphodiesterase activity"/>
    <property type="evidence" value="ECO:0007669"/>
    <property type="project" value="InterPro"/>
</dbReference>
<dbReference type="Pfam" id="PF00563">
    <property type="entry name" value="EAL"/>
    <property type="match status" value="1"/>
</dbReference>
<dbReference type="PROSITE" id="PS50883">
    <property type="entry name" value="EAL"/>
    <property type="match status" value="1"/>
</dbReference>
<name>A0A1H2RQN6_9RHOB</name>
<dbReference type="EMBL" id="FNNB01000001">
    <property type="protein sequence ID" value="SDW20939.1"/>
    <property type="molecule type" value="Genomic_DNA"/>
</dbReference>
<proteinExistence type="predicted"/>
<dbReference type="AlphaFoldDB" id="A0A1H2RQN6"/>
<dbReference type="SUPFAM" id="SSF141868">
    <property type="entry name" value="EAL domain-like"/>
    <property type="match status" value="1"/>
</dbReference>
<organism evidence="2 3">
    <name type="scientific">Sulfitobacter pontiacus</name>
    <dbReference type="NCBI Taxonomy" id="60137"/>
    <lineage>
        <taxon>Bacteria</taxon>
        <taxon>Pseudomonadati</taxon>
        <taxon>Pseudomonadota</taxon>
        <taxon>Alphaproteobacteria</taxon>
        <taxon>Rhodobacterales</taxon>
        <taxon>Roseobacteraceae</taxon>
        <taxon>Sulfitobacter</taxon>
    </lineage>
</organism>